<feature type="region of interest" description="Disordered" evidence="7">
    <location>
        <begin position="1"/>
        <end position="20"/>
    </location>
</feature>
<dbReference type="VEuPathDB" id="AmoebaDB:NAEGRDRAFT_69257"/>
<dbReference type="PANTHER" id="PTHR11827:SF72">
    <property type="entry name" value="GH08340P"/>
    <property type="match status" value="1"/>
</dbReference>
<dbReference type="InterPro" id="IPR004842">
    <property type="entry name" value="SLC12A_fam"/>
</dbReference>
<keyword evidence="5 8" id="KW-1133">Transmembrane helix</keyword>
<dbReference type="Proteomes" id="UP000006671">
    <property type="component" value="Unassembled WGS sequence"/>
</dbReference>
<dbReference type="FunCoup" id="D2VK37">
    <property type="interactions" value="43"/>
</dbReference>
<dbReference type="InterPro" id="IPR018491">
    <property type="entry name" value="SLC12_C"/>
</dbReference>
<feature type="transmembrane region" description="Helical" evidence="8">
    <location>
        <begin position="395"/>
        <end position="416"/>
    </location>
</feature>
<evidence type="ECO:0000259" key="10">
    <source>
        <dbReference type="Pfam" id="PF03522"/>
    </source>
</evidence>
<evidence type="ECO:0000313" key="12">
    <source>
        <dbReference type="Proteomes" id="UP000006671"/>
    </source>
</evidence>
<keyword evidence="4 8" id="KW-0812">Transmembrane</keyword>
<dbReference type="GO" id="GO:0015377">
    <property type="term" value="F:chloride:monoatomic cation symporter activity"/>
    <property type="evidence" value="ECO:0007669"/>
    <property type="project" value="InterPro"/>
</dbReference>
<feature type="region of interest" description="Disordered" evidence="7">
    <location>
        <begin position="207"/>
        <end position="229"/>
    </location>
</feature>
<dbReference type="OrthoDB" id="2020542at2759"/>
<feature type="transmembrane region" description="Helical" evidence="8">
    <location>
        <begin position="475"/>
        <end position="499"/>
    </location>
</feature>
<dbReference type="OMA" id="GDICARK"/>
<evidence type="ECO:0000256" key="5">
    <source>
        <dbReference type="ARBA" id="ARBA00022989"/>
    </source>
</evidence>
<evidence type="ECO:0000256" key="2">
    <source>
        <dbReference type="ARBA" id="ARBA00010593"/>
    </source>
</evidence>
<dbReference type="eggNOG" id="KOG2082">
    <property type="taxonomic scope" value="Eukaryota"/>
</dbReference>
<gene>
    <name evidence="11" type="ORF">NAEGRDRAFT_69257</name>
</gene>
<dbReference type="GO" id="GO:0016020">
    <property type="term" value="C:membrane"/>
    <property type="evidence" value="ECO:0007669"/>
    <property type="project" value="UniProtKB-SubCell"/>
</dbReference>
<dbReference type="RefSeq" id="XP_002675623.1">
    <property type="nucleotide sequence ID" value="XM_002675577.1"/>
</dbReference>
<organism evidence="12">
    <name type="scientific">Naegleria gruberi</name>
    <name type="common">Amoeba</name>
    <dbReference type="NCBI Taxonomy" id="5762"/>
    <lineage>
        <taxon>Eukaryota</taxon>
        <taxon>Discoba</taxon>
        <taxon>Heterolobosea</taxon>
        <taxon>Tetramitia</taxon>
        <taxon>Eutetramitia</taxon>
        <taxon>Vahlkampfiidae</taxon>
        <taxon>Naegleria</taxon>
    </lineage>
</organism>
<feature type="region of interest" description="Disordered" evidence="7">
    <location>
        <begin position="76"/>
        <end position="103"/>
    </location>
</feature>
<dbReference type="STRING" id="5762.D2VK37"/>
<evidence type="ECO:0000259" key="9">
    <source>
        <dbReference type="Pfam" id="PF00324"/>
    </source>
</evidence>
<feature type="transmembrane region" description="Helical" evidence="8">
    <location>
        <begin position="320"/>
        <end position="344"/>
    </location>
</feature>
<sequence length="1094" mass="122535">MQPQSPQPIHQHRRSISTPDLINSAQIHESNNTNVIDNNTLDSYTLRPSPSSILRKAEATSAEPVIGSKSLRWNEESNVRIPSPPPNQISTDYSQSENLSDADSVKTTDLMEKWDLDNVISGGDDLSIHTEDEDAISQTSFKESDIIPISNLDKEMKGFYNRPSIVNILQDEKSKSTLNEIISTDPLSRMSQTLEKRRSSVVSLQQESITSPSNQIPPSSSTAAISPNTKPKEEKKYGLIEGVYIPCISSVLGTILFLKVPWILANAGLAFSLLYIFISVICAILTWLSLTSVVTNGLLKSGGTIAIMSRVLGNQFAGSLGLIYFVGFIFLLSLHSFAAADLLMSTIRIYYPYFKMIDSDLQHPYWDLIILAIGFLFLIFLLVFIGFRHVVRFELIFIIATFITILLFIIGCFVTVKTEYHITSAKWNNFVANFPPQFQHGQDFFSVMAVIFPSVVGILAGINRSGHVKHIQRNIPIGTIASLLTSTFVYVLIFILLSFVGKRDEMRENTAYFALVAFPDFGLSIGTYIVKVGMLIAILGEGIQALVVAPRVVQAIVDENIISFIPLHYLTSKGSVNMRKATLFSALLAIIPLFLGNLESISTFIAMLILFSFAFLNISTFVASISPNWRPRWMYYHWSLGVFGFFVCAICMFLIGWYWTLLCAIIGLLLYILIEVSNETNAFGDAMSGVKLQTALNALYSCETNPNSSTSSYHEKSNWRPQLLCLVKILPNNTISHADILNVANQLKKGQGLCVVAAIIEGNYKKKFKIARKEQLALSLKMKEKSITGFSQVIVAKNFQEGINHLIQNCGLGPLTPNTIVSGFPMSDDKISARNFVEMLKYAEISRKAVIIAKGEFGEEEQCGFIDLYWIIYEGGLELLITFLLQKHKVWRKCKIRIYTVVDDTSSLEMIKEGVHDILYHLRFEAECHVLYMRPHDVSPFVVTHDQRERERMLKPSSKINKSIFRDVRSMSYHEGLDSLVFNFPSTPQQNADEVSINIENNPTTPTDELSTQYSNVPNLTITDYLNTSSRINTIIRQHSTPKDTQLVIVNLPSLTSNLSNLDYVLCLKHLTQNISSKILLIKGSGKEVITHLL</sequence>
<evidence type="ECO:0000256" key="1">
    <source>
        <dbReference type="ARBA" id="ARBA00004141"/>
    </source>
</evidence>
<accession>D2VK37</accession>
<dbReference type="PANTHER" id="PTHR11827">
    <property type="entry name" value="SOLUTE CARRIER FAMILY 12, CATION COTRANSPORTERS"/>
    <property type="match status" value="1"/>
</dbReference>
<dbReference type="GeneID" id="8862870"/>
<dbReference type="Pfam" id="PF00324">
    <property type="entry name" value="AA_permease"/>
    <property type="match status" value="1"/>
</dbReference>
<dbReference type="Pfam" id="PF03522">
    <property type="entry name" value="SLC12"/>
    <property type="match status" value="2"/>
</dbReference>
<evidence type="ECO:0000256" key="3">
    <source>
        <dbReference type="ARBA" id="ARBA00022448"/>
    </source>
</evidence>
<dbReference type="EMBL" id="GG738877">
    <property type="protein sequence ID" value="EFC42879.1"/>
    <property type="molecule type" value="Genomic_DNA"/>
</dbReference>
<feature type="transmembrane region" description="Helical" evidence="8">
    <location>
        <begin position="638"/>
        <end position="671"/>
    </location>
</feature>
<name>D2VK37_NAEGR</name>
<proteinExistence type="inferred from homology"/>
<feature type="transmembrane region" description="Helical" evidence="8">
    <location>
        <begin position="604"/>
        <end position="626"/>
    </location>
</feature>
<feature type="compositionally biased region" description="Polar residues" evidence="7">
    <location>
        <begin position="88"/>
        <end position="102"/>
    </location>
</feature>
<feature type="domain" description="SLC12A transporter C-terminal" evidence="10">
    <location>
        <begin position="740"/>
        <end position="827"/>
    </location>
</feature>
<evidence type="ECO:0000256" key="6">
    <source>
        <dbReference type="ARBA" id="ARBA00023136"/>
    </source>
</evidence>
<dbReference type="FunFam" id="1.20.1740.10:FF:000013">
    <property type="entry name" value="Solute carrier family 12 member"/>
    <property type="match status" value="1"/>
</dbReference>
<evidence type="ECO:0000313" key="11">
    <source>
        <dbReference type="EMBL" id="EFC42879.1"/>
    </source>
</evidence>
<reference evidence="11 12" key="1">
    <citation type="journal article" date="2010" name="Cell">
        <title>The genome of Naegleria gruberi illuminates early eukaryotic versatility.</title>
        <authorList>
            <person name="Fritz-Laylin L.K."/>
            <person name="Prochnik S.E."/>
            <person name="Ginger M.L."/>
            <person name="Dacks J.B."/>
            <person name="Carpenter M.L."/>
            <person name="Field M.C."/>
            <person name="Kuo A."/>
            <person name="Paredez A."/>
            <person name="Chapman J."/>
            <person name="Pham J."/>
            <person name="Shu S."/>
            <person name="Neupane R."/>
            <person name="Cipriano M."/>
            <person name="Mancuso J."/>
            <person name="Tu H."/>
            <person name="Salamov A."/>
            <person name="Lindquist E."/>
            <person name="Shapiro H."/>
            <person name="Lucas S."/>
            <person name="Grigoriev I.V."/>
            <person name="Cande W.Z."/>
            <person name="Fulton C."/>
            <person name="Rokhsar D.S."/>
            <person name="Dawson S.C."/>
        </authorList>
    </citation>
    <scope>NUCLEOTIDE SEQUENCE [LARGE SCALE GENOMIC DNA]</scope>
    <source>
        <strain evidence="11 12">NEG-M</strain>
    </source>
</reference>
<keyword evidence="3" id="KW-0813">Transport</keyword>
<feature type="transmembrane region" description="Helical" evidence="8">
    <location>
        <begin position="270"/>
        <end position="299"/>
    </location>
</feature>
<dbReference type="InterPro" id="IPR004841">
    <property type="entry name" value="AA-permease/SLC12A_dom"/>
</dbReference>
<keyword evidence="12" id="KW-1185">Reference proteome</keyword>
<comment type="similarity">
    <text evidence="2">Belongs to the SLC12A transporter family.</text>
</comment>
<keyword evidence="6 8" id="KW-0472">Membrane</keyword>
<feature type="transmembrane region" description="Helical" evidence="8">
    <location>
        <begin position="242"/>
        <end position="264"/>
    </location>
</feature>
<feature type="transmembrane region" description="Helical" evidence="8">
    <location>
        <begin position="364"/>
        <end position="383"/>
    </location>
</feature>
<feature type="compositionally biased region" description="Low complexity" evidence="7">
    <location>
        <begin position="216"/>
        <end position="227"/>
    </location>
</feature>
<dbReference type="Gene3D" id="1.20.1740.10">
    <property type="entry name" value="Amino acid/polyamine transporter I"/>
    <property type="match status" value="1"/>
</dbReference>
<evidence type="ECO:0000256" key="4">
    <source>
        <dbReference type="ARBA" id="ARBA00022692"/>
    </source>
</evidence>
<protein>
    <submittedName>
        <fullName evidence="11">Predicted protein</fullName>
    </submittedName>
</protein>
<comment type="subcellular location">
    <subcellularLocation>
        <location evidence="1">Membrane</location>
        <topology evidence="1">Multi-pass membrane protein</topology>
    </subcellularLocation>
</comment>
<dbReference type="KEGG" id="ngr:NAEGRDRAFT_69257"/>
<feature type="transmembrane region" description="Helical" evidence="8">
    <location>
        <begin position="444"/>
        <end position="463"/>
    </location>
</feature>
<feature type="transmembrane region" description="Helical" evidence="8">
    <location>
        <begin position="581"/>
        <end position="598"/>
    </location>
</feature>
<dbReference type="InParanoid" id="D2VK37"/>
<evidence type="ECO:0000256" key="8">
    <source>
        <dbReference type="SAM" id="Phobius"/>
    </source>
</evidence>
<feature type="domain" description="SLC12A transporter C-terminal" evidence="10">
    <location>
        <begin position="839"/>
        <end position="925"/>
    </location>
</feature>
<feature type="domain" description="Amino acid permease/ SLC12A" evidence="9">
    <location>
        <begin position="243"/>
        <end position="676"/>
    </location>
</feature>
<dbReference type="AlphaFoldDB" id="D2VK37"/>
<evidence type="ECO:0000256" key="7">
    <source>
        <dbReference type="SAM" id="MobiDB-lite"/>
    </source>
</evidence>